<accession>A0ABR7MH53</accession>
<evidence type="ECO:0000313" key="2">
    <source>
        <dbReference type="EMBL" id="MBC6610395.1"/>
    </source>
</evidence>
<keyword evidence="1" id="KW-0732">Signal</keyword>
<sequence>MMLLRTLRKTMALVALPLGLLTACDSTPRERQAALEKGVNRLDTLADRAGNKLNAAAGRAARYDSASRARNRQPLDPAAEATFTTQLLGTYADISALTATTIEPAYTQFLQQVRAQRRQWTQRDWDYATAIYRRLNEQFRAVRLDVKGRDEIHIRALQTEFTALETGRDVKDLGDAVSNKQ</sequence>
<dbReference type="PROSITE" id="PS51257">
    <property type="entry name" value="PROKAR_LIPOPROTEIN"/>
    <property type="match status" value="1"/>
</dbReference>
<protein>
    <recommendedName>
        <fullName evidence="4">Lipoprotein</fullName>
    </recommendedName>
</protein>
<evidence type="ECO:0008006" key="4">
    <source>
        <dbReference type="Google" id="ProtNLM"/>
    </source>
</evidence>
<comment type="caution">
    <text evidence="2">The sequence shown here is derived from an EMBL/GenBank/DDBJ whole genome shotgun (WGS) entry which is preliminary data.</text>
</comment>
<proteinExistence type="predicted"/>
<evidence type="ECO:0000256" key="1">
    <source>
        <dbReference type="SAM" id="SignalP"/>
    </source>
</evidence>
<feature type="signal peptide" evidence="1">
    <location>
        <begin position="1"/>
        <end position="23"/>
    </location>
</feature>
<dbReference type="RefSeq" id="WP_187318699.1">
    <property type="nucleotide sequence ID" value="NZ_JACSCY010000003.1"/>
</dbReference>
<dbReference type="EMBL" id="JACSCY010000003">
    <property type="protein sequence ID" value="MBC6610395.1"/>
    <property type="molecule type" value="Genomic_DNA"/>
</dbReference>
<name>A0ABR7MH53_9BACT</name>
<evidence type="ECO:0000313" key="3">
    <source>
        <dbReference type="Proteomes" id="UP000622017"/>
    </source>
</evidence>
<feature type="chain" id="PRO_5046500760" description="Lipoprotein" evidence="1">
    <location>
        <begin position="24"/>
        <end position="181"/>
    </location>
</feature>
<dbReference type="Proteomes" id="UP000622017">
    <property type="component" value="Unassembled WGS sequence"/>
</dbReference>
<keyword evidence="3" id="KW-1185">Reference proteome</keyword>
<gene>
    <name evidence="2" type="ORF">H8B15_05655</name>
</gene>
<reference evidence="2 3" key="1">
    <citation type="submission" date="2020-08" db="EMBL/GenBank/DDBJ databases">
        <title>Hymenobacter sp.</title>
        <authorList>
            <person name="Kim M.K."/>
        </authorList>
    </citation>
    <scope>NUCLEOTIDE SEQUENCE [LARGE SCALE GENOMIC DNA]</scope>
    <source>
        <strain evidence="2 3">BT507</strain>
    </source>
</reference>
<organism evidence="2 3">
    <name type="scientific">Hymenobacter citatus</name>
    <dbReference type="NCBI Taxonomy" id="2763506"/>
    <lineage>
        <taxon>Bacteria</taxon>
        <taxon>Pseudomonadati</taxon>
        <taxon>Bacteroidota</taxon>
        <taxon>Cytophagia</taxon>
        <taxon>Cytophagales</taxon>
        <taxon>Hymenobacteraceae</taxon>
        <taxon>Hymenobacter</taxon>
    </lineage>
</organism>